<proteinExistence type="predicted"/>
<dbReference type="Proteomes" id="UP000324800">
    <property type="component" value="Unassembled WGS sequence"/>
</dbReference>
<sequence length="146" mass="16320">LLNQEASIEPFCLILVDSLNHTMIFGISPILNVSYFHHLSKSNPLFDPQSYCNYYSLDLAPNSTQIGNQFVLSFICIFVEPDSTLIGESIRHSASIGTGFAVYTGFGWVLGQIKSVHFLIRIAFAIVGPHQRFTNLKDSRHESNLV</sequence>
<accession>A0A5J4TWG9</accession>
<evidence type="ECO:0000313" key="2">
    <source>
        <dbReference type="Proteomes" id="UP000324800"/>
    </source>
</evidence>
<gene>
    <name evidence="1" type="ORF">EZS28_041656</name>
</gene>
<name>A0A5J4TWG9_9EUKA</name>
<feature type="non-terminal residue" evidence="1">
    <location>
        <position position="1"/>
    </location>
</feature>
<reference evidence="1 2" key="1">
    <citation type="submission" date="2019-03" db="EMBL/GenBank/DDBJ databases">
        <title>Single cell metagenomics reveals metabolic interactions within the superorganism composed of flagellate Streblomastix strix and complex community of Bacteroidetes bacteria on its surface.</title>
        <authorList>
            <person name="Treitli S.C."/>
            <person name="Kolisko M."/>
            <person name="Husnik F."/>
            <person name="Keeling P."/>
            <person name="Hampl V."/>
        </authorList>
    </citation>
    <scope>NUCLEOTIDE SEQUENCE [LARGE SCALE GENOMIC DNA]</scope>
    <source>
        <strain evidence="1">ST1C</strain>
    </source>
</reference>
<evidence type="ECO:0000313" key="1">
    <source>
        <dbReference type="EMBL" id="KAA6362816.1"/>
    </source>
</evidence>
<dbReference type="AlphaFoldDB" id="A0A5J4TWG9"/>
<protein>
    <submittedName>
        <fullName evidence="1">Uncharacterized protein</fullName>
    </submittedName>
</protein>
<comment type="caution">
    <text evidence="1">The sequence shown here is derived from an EMBL/GenBank/DDBJ whole genome shotgun (WGS) entry which is preliminary data.</text>
</comment>
<organism evidence="1 2">
    <name type="scientific">Streblomastix strix</name>
    <dbReference type="NCBI Taxonomy" id="222440"/>
    <lineage>
        <taxon>Eukaryota</taxon>
        <taxon>Metamonada</taxon>
        <taxon>Preaxostyla</taxon>
        <taxon>Oxymonadida</taxon>
        <taxon>Streblomastigidae</taxon>
        <taxon>Streblomastix</taxon>
    </lineage>
</organism>
<dbReference type="EMBL" id="SNRW01023693">
    <property type="protein sequence ID" value="KAA6362816.1"/>
    <property type="molecule type" value="Genomic_DNA"/>
</dbReference>